<proteinExistence type="predicted"/>
<dbReference type="AlphaFoldDB" id="A0A0E9P993"/>
<reference evidence="1" key="1">
    <citation type="submission" date="2014-11" db="EMBL/GenBank/DDBJ databases">
        <authorList>
            <person name="Amaro Gonzalez C."/>
        </authorList>
    </citation>
    <scope>NUCLEOTIDE SEQUENCE</scope>
</reference>
<protein>
    <submittedName>
        <fullName evidence="1">Uncharacterized protein</fullName>
    </submittedName>
</protein>
<accession>A0A0E9P993</accession>
<organism evidence="1">
    <name type="scientific">Anguilla anguilla</name>
    <name type="common">European freshwater eel</name>
    <name type="synonym">Muraena anguilla</name>
    <dbReference type="NCBI Taxonomy" id="7936"/>
    <lineage>
        <taxon>Eukaryota</taxon>
        <taxon>Metazoa</taxon>
        <taxon>Chordata</taxon>
        <taxon>Craniata</taxon>
        <taxon>Vertebrata</taxon>
        <taxon>Euteleostomi</taxon>
        <taxon>Actinopterygii</taxon>
        <taxon>Neopterygii</taxon>
        <taxon>Teleostei</taxon>
        <taxon>Anguilliformes</taxon>
        <taxon>Anguillidae</taxon>
        <taxon>Anguilla</taxon>
    </lineage>
</organism>
<reference evidence="1" key="2">
    <citation type="journal article" date="2015" name="Fish Shellfish Immunol.">
        <title>Early steps in the European eel (Anguilla anguilla)-Vibrio vulnificus interaction in the gills: Role of the RtxA13 toxin.</title>
        <authorList>
            <person name="Callol A."/>
            <person name="Pajuelo D."/>
            <person name="Ebbesson L."/>
            <person name="Teles M."/>
            <person name="MacKenzie S."/>
            <person name="Amaro C."/>
        </authorList>
    </citation>
    <scope>NUCLEOTIDE SEQUENCE</scope>
</reference>
<evidence type="ECO:0000313" key="1">
    <source>
        <dbReference type="EMBL" id="JAH01079.1"/>
    </source>
</evidence>
<sequence>MASGHHLKFKRALRADRDVFIEALLGVVRKLEG</sequence>
<dbReference type="EMBL" id="GBXM01107498">
    <property type="protein sequence ID" value="JAH01079.1"/>
    <property type="molecule type" value="Transcribed_RNA"/>
</dbReference>
<name>A0A0E9P993_ANGAN</name>